<dbReference type="RefSeq" id="WP_179816552.1">
    <property type="nucleotide sequence ID" value="NZ_JACBZD010000002.1"/>
</dbReference>
<comment type="caution">
    <text evidence="1">The sequence shown here is derived from an EMBL/GenBank/DDBJ whole genome shotgun (WGS) entry which is preliminary data.</text>
</comment>
<keyword evidence="2" id="KW-1185">Reference proteome</keyword>
<dbReference type="EMBL" id="JACBZD010000002">
    <property type="protein sequence ID" value="NYI07568.1"/>
    <property type="molecule type" value="Genomic_DNA"/>
</dbReference>
<dbReference type="AlphaFoldDB" id="A0A853AAM8"/>
<proteinExistence type="predicted"/>
<sequence length="90" mass="9510">MADVRESVQFKALVTKANAVLLTRGLEIEPIALVDVVAHMVDAIAEQTGLDPEEAVHLVPSDTVAEAIARASDEQAEGAGNVHARASRPR</sequence>
<organism evidence="1 2">
    <name type="scientific">Allostreptomyces psammosilenae</name>
    <dbReference type="NCBI Taxonomy" id="1892865"/>
    <lineage>
        <taxon>Bacteria</taxon>
        <taxon>Bacillati</taxon>
        <taxon>Actinomycetota</taxon>
        <taxon>Actinomycetes</taxon>
        <taxon>Kitasatosporales</taxon>
        <taxon>Streptomycetaceae</taxon>
        <taxon>Allostreptomyces</taxon>
    </lineage>
</organism>
<accession>A0A853AAM8</accession>
<evidence type="ECO:0000313" key="1">
    <source>
        <dbReference type="EMBL" id="NYI07568.1"/>
    </source>
</evidence>
<name>A0A853AAM8_9ACTN</name>
<dbReference type="Proteomes" id="UP000567795">
    <property type="component" value="Unassembled WGS sequence"/>
</dbReference>
<protein>
    <submittedName>
        <fullName evidence="1">Uncharacterized protein</fullName>
    </submittedName>
</protein>
<gene>
    <name evidence="1" type="ORF">FHU37_004597</name>
</gene>
<reference evidence="1 2" key="1">
    <citation type="submission" date="2020-07" db="EMBL/GenBank/DDBJ databases">
        <title>Sequencing the genomes of 1000 actinobacteria strains.</title>
        <authorList>
            <person name="Klenk H.-P."/>
        </authorList>
    </citation>
    <scope>NUCLEOTIDE SEQUENCE [LARGE SCALE GENOMIC DNA]</scope>
    <source>
        <strain evidence="1 2">DSM 42178</strain>
    </source>
</reference>
<evidence type="ECO:0000313" key="2">
    <source>
        <dbReference type="Proteomes" id="UP000567795"/>
    </source>
</evidence>